<gene>
    <name evidence="4" type="ORF">Egran_03954</name>
</gene>
<dbReference type="InterPro" id="IPR052415">
    <property type="entry name" value="Diphthine_MTase"/>
</dbReference>
<evidence type="ECO:0000313" key="4">
    <source>
        <dbReference type="EMBL" id="OXV08282.1"/>
    </source>
</evidence>
<evidence type="ECO:0000256" key="3">
    <source>
        <dbReference type="ARBA" id="ARBA00043952"/>
    </source>
</evidence>
<dbReference type="InterPro" id="IPR015943">
    <property type="entry name" value="WD40/YVTN_repeat-like_dom_sf"/>
</dbReference>
<dbReference type="Proteomes" id="UP000243515">
    <property type="component" value="Unassembled WGS sequence"/>
</dbReference>
<organism evidence="4 5">
    <name type="scientific">Elaphomyces granulatus</name>
    <dbReference type="NCBI Taxonomy" id="519963"/>
    <lineage>
        <taxon>Eukaryota</taxon>
        <taxon>Fungi</taxon>
        <taxon>Dikarya</taxon>
        <taxon>Ascomycota</taxon>
        <taxon>Pezizomycotina</taxon>
        <taxon>Eurotiomycetes</taxon>
        <taxon>Eurotiomycetidae</taxon>
        <taxon>Eurotiales</taxon>
        <taxon>Elaphomycetaceae</taxon>
        <taxon>Elaphomyces</taxon>
    </lineage>
</organism>
<reference evidence="4 5" key="1">
    <citation type="journal article" date="2015" name="Environ. Microbiol.">
        <title>Metagenome sequence of Elaphomyces granulatus from sporocarp tissue reveals Ascomycota ectomycorrhizal fingerprints of genome expansion and a Proteobacteria-rich microbiome.</title>
        <authorList>
            <person name="Quandt C.A."/>
            <person name="Kohler A."/>
            <person name="Hesse C.N."/>
            <person name="Sharpton T.J."/>
            <person name="Martin F."/>
            <person name="Spatafora J.W."/>
        </authorList>
    </citation>
    <scope>NUCLEOTIDE SEQUENCE [LARGE SCALE GENOMIC DNA]</scope>
    <source>
        <strain evidence="4 5">OSC145934</strain>
    </source>
</reference>
<dbReference type="EMBL" id="NPHW01004215">
    <property type="protein sequence ID" value="OXV08282.1"/>
    <property type="molecule type" value="Genomic_DNA"/>
</dbReference>
<dbReference type="AlphaFoldDB" id="A0A232LVZ2"/>
<comment type="pathway">
    <text evidence="3">Protein modification.</text>
</comment>
<keyword evidence="2" id="KW-0677">Repeat</keyword>
<dbReference type="GO" id="GO:0017183">
    <property type="term" value="P:protein histidyl modification to diphthamide"/>
    <property type="evidence" value="ECO:0007669"/>
    <property type="project" value="TreeGrafter"/>
</dbReference>
<keyword evidence="1" id="KW-0853">WD repeat</keyword>
<dbReference type="GO" id="GO:0005737">
    <property type="term" value="C:cytoplasm"/>
    <property type="evidence" value="ECO:0007669"/>
    <property type="project" value="TreeGrafter"/>
</dbReference>
<dbReference type="GO" id="GO:0061685">
    <property type="term" value="F:diphthine methylesterase activity"/>
    <property type="evidence" value="ECO:0007669"/>
    <property type="project" value="TreeGrafter"/>
</dbReference>
<dbReference type="PANTHER" id="PTHR46042:SF1">
    <property type="entry name" value="DIPHTHINE METHYLTRANSFERASE"/>
    <property type="match status" value="1"/>
</dbReference>
<dbReference type="InterPro" id="IPR036322">
    <property type="entry name" value="WD40_repeat_dom_sf"/>
</dbReference>
<name>A0A232LVZ2_9EURO</name>
<evidence type="ECO:0000256" key="1">
    <source>
        <dbReference type="ARBA" id="ARBA00022574"/>
    </source>
</evidence>
<accession>A0A232LVZ2</accession>
<comment type="caution">
    <text evidence="4">The sequence shown here is derived from an EMBL/GenBank/DDBJ whole genome shotgun (WGS) entry which is preliminary data.</text>
</comment>
<evidence type="ECO:0000313" key="5">
    <source>
        <dbReference type="Proteomes" id="UP000243515"/>
    </source>
</evidence>
<dbReference type="SUPFAM" id="SSF50978">
    <property type="entry name" value="WD40 repeat-like"/>
    <property type="match status" value="1"/>
</dbReference>
<proteinExistence type="predicted"/>
<keyword evidence="5" id="KW-1185">Reference proteome</keyword>
<sequence length="431" mass="48137">MQNLRSTATVFLDSPPSCLEFCPTGPDFFVVGTYLLSEKSVGGGAIVQKKTGSLQLWKFNTASLQLTQSHYIPLPHAVFDLHFHPREQTLLAVATSAASVSLYRVEPSSTTETPVFQHIWTIPVHEDPFSPVLFLAWAPKQFLHVGSGFAVTFSDGTTSFFSTDGQLIEGKFEERKFGGRESSIEVWFVALATFTRDGTHTEEGNVAESFLFTGDDFGALHMLQFPPEEAEGREHISSNDDHEERLTPVCLEYNDKARHHTAGVTAILPLPISIIDGFPVLLTGSYDEFIRVYHATPTGRVLTETRLEGGVWRLQLLDSQRRAISPSNSADADDNMSSHTYLILASCMHAGTRLLRVTWTRRLGPSSVPIDQGQWDIEILARFTEHRSMNYASDVWRGERLNVNLKGAGSFCVSSSFYDRRLCLWEIKDID</sequence>
<dbReference type="PANTHER" id="PTHR46042">
    <property type="entry name" value="DIPHTHINE METHYLTRANSFERASE"/>
    <property type="match status" value="1"/>
</dbReference>
<dbReference type="Gene3D" id="2.130.10.10">
    <property type="entry name" value="YVTN repeat-like/Quinoprotein amine dehydrogenase"/>
    <property type="match status" value="1"/>
</dbReference>
<evidence type="ECO:0000256" key="2">
    <source>
        <dbReference type="ARBA" id="ARBA00022737"/>
    </source>
</evidence>
<dbReference type="OrthoDB" id="1930760at2759"/>
<evidence type="ECO:0008006" key="6">
    <source>
        <dbReference type="Google" id="ProtNLM"/>
    </source>
</evidence>
<protein>
    <recommendedName>
        <fullName evidence="6">Anaphase-promoting complex subunit 4 WD40 domain-containing protein</fullName>
    </recommendedName>
</protein>